<feature type="transmembrane region" description="Helical" evidence="1">
    <location>
        <begin position="31"/>
        <end position="50"/>
    </location>
</feature>
<keyword evidence="1" id="KW-0812">Transmembrane</keyword>
<dbReference type="AlphaFoldDB" id="A0A3B0YNH8"/>
<feature type="transmembrane region" description="Helical" evidence="1">
    <location>
        <begin position="70"/>
        <end position="88"/>
    </location>
</feature>
<evidence type="ECO:0000313" key="2">
    <source>
        <dbReference type="EMBL" id="VAW76822.1"/>
    </source>
</evidence>
<feature type="transmembrane region" description="Helical" evidence="1">
    <location>
        <begin position="181"/>
        <end position="200"/>
    </location>
</feature>
<dbReference type="EMBL" id="UOFL01000114">
    <property type="protein sequence ID" value="VAW76822.1"/>
    <property type="molecule type" value="Genomic_DNA"/>
</dbReference>
<name>A0A3B0YNH8_9ZZZZ</name>
<protein>
    <submittedName>
        <fullName evidence="2">Uncharacterized protein</fullName>
    </submittedName>
</protein>
<keyword evidence="1" id="KW-0472">Membrane</keyword>
<gene>
    <name evidence="2" type="ORF">MNBD_GAMMA12-2580</name>
</gene>
<feature type="transmembrane region" description="Helical" evidence="1">
    <location>
        <begin position="100"/>
        <end position="124"/>
    </location>
</feature>
<keyword evidence="1" id="KW-1133">Transmembrane helix</keyword>
<feature type="transmembrane region" description="Helical" evidence="1">
    <location>
        <begin position="136"/>
        <end position="160"/>
    </location>
</feature>
<reference evidence="2" key="1">
    <citation type="submission" date="2018-06" db="EMBL/GenBank/DDBJ databases">
        <authorList>
            <person name="Zhirakovskaya E."/>
        </authorList>
    </citation>
    <scope>NUCLEOTIDE SEQUENCE</scope>
</reference>
<evidence type="ECO:0000256" key="1">
    <source>
        <dbReference type="SAM" id="Phobius"/>
    </source>
</evidence>
<sequence>MTIKEFTENQLNIFNRDDFRFGSNFREAIDIFAKSAAIPFFLMLFAGYLEGYSWTNGIQRAIDDVLSMDLWNLIGIIGLLFFGLTIIFHKCRLLSKISIFLLLTAYRIGSAIFGVFAAQFILLLPEISNNLEGWRLHFLVIFIFFLMFLAFRMIYLLWCLSSLAQCNSTFRKKLDIVDWKLRIFCGLFLIASSSSVWLIMSKLE</sequence>
<organism evidence="2">
    <name type="scientific">hydrothermal vent metagenome</name>
    <dbReference type="NCBI Taxonomy" id="652676"/>
    <lineage>
        <taxon>unclassified sequences</taxon>
        <taxon>metagenomes</taxon>
        <taxon>ecological metagenomes</taxon>
    </lineage>
</organism>
<accession>A0A3B0YNH8</accession>
<proteinExistence type="predicted"/>